<proteinExistence type="predicted"/>
<organism evidence="1 2">
    <name type="scientific">Aplysia californica</name>
    <name type="common">California sea hare</name>
    <dbReference type="NCBI Taxonomy" id="6500"/>
    <lineage>
        <taxon>Eukaryota</taxon>
        <taxon>Metazoa</taxon>
        <taxon>Spiralia</taxon>
        <taxon>Lophotrochozoa</taxon>
        <taxon>Mollusca</taxon>
        <taxon>Gastropoda</taxon>
        <taxon>Heterobranchia</taxon>
        <taxon>Euthyneura</taxon>
        <taxon>Tectipleura</taxon>
        <taxon>Aplysiida</taxon>
        <taxon>Aplysioidea</taxon>
        <taxon>Aplysiidae</taxon>
        <taxon>Aplysia</taxon>
    </lineage>
</organism>
<evidence type="ECO:0000313" key="1">
    <source>
        <dbReference type="Proteomes" id="UP000694888"/>
    </source>
</evidence>
<gene>
    <name evidence="2" type="primary">LOC101859547</name>
</gene>
<dbReference type="PROSITE" id="PS51386">
    <property type="entry name" value="RINT1_TIP20"/>
    <property type="match status" value="1"/>
</dbReference>
<protein>
    <submittedName>
        <fullName evidence="2">RAD50-interacting protein 1 isoform X1</fullName>
    </submittedName>
</protein>
<dbReference type="Proteomes" id="UP000694888">
    <property type="component" value="Unplaced"/>
</dbReference>
<name>A0ABM0JEK3_APLCA</name>
<dbReference type="InterPro" id="IPR042044">
    <property type="entry name" value="EXOC6PINT-1/Sec15/Tip20_C_dom2"/>
</dbReference>
<dbReference type="InterPro" id="IPR042042">
    <property type="entry name" value="Tip20p_domB"/>
</dbReference>
<dbReference type="PANTHER" id="PTHR13520:SF0">
    <property type="entry name" value="RAD50-INTERACTING PROTEIN 1"/>
    <property type="match status" value="1"/>
</dbReference>
<dbReference type="Gene3D" id="1.20.58.1420">
    <property type="entry name" value="Dsl1p vesicle tethering complex, Tip20p subunit, domain B"/>
    <property type="match status" value="1"/>
</dbReference>
<dbReference type="PANTHER" id="PTHR13520">
    <property type="entry name" value="RAD50-INTERACTING PROTEIN 1 RINT-1"/>
    <property type="match status" value="1"/>
</dbReference>
<dbReference type="GeneID" id="101859547"/>
<accession>A0ABM0JEK3</accession>
<dbReference type="Gene3D" id="1.20.58.670">
    <property type="entry name" value="Dsl1p vesicle tethering complex, Tip20p subunit, domain D"/>
    <property type="match status" value="1"/>
</dbReference>
<keyword evidence="1" id="KW-1185">Reference proteome</keyword>
<evidence type="ECO:0000313" key="2">
    <source>
        <dbReference type="RefSeq" id="XP_005091939.1"/>
    </source>
</evidence>
<sequence length="776" mass="88576">MAASSLEHSSDRNLIQFLNENFSGNKRCLEKVLPMRDDLRSKIDILEKQLSLASTEIPTKIDQAIESAESTTAHIASLEAKVESVRHAVLDHSHDVKPMLGELGALVESVEQLQRHAYYLSTVAKVEDISSQIQSSLMTESLSPAVDYFNEMTALYNKLLTSSCPHLLHYLKETIMFWNKILCDRIAVEFEEVLKALRWPLVISTVKAPAVSNVAGLKDRMGKLFRKLLSLQLPDSISLENSASHPLLRKISGVKPLLLPLELMLKPLKKRFRYHFYGQKQTNSLDKPEWYLTQVLSWTRDHSDFMDRNIQPLLVEAGKESLCAKTELTRGMVMMVMEKIAHDLPELVHDEAKFSHLIDEVLLFESEIRNTYSYPPVLPGCLDVLCSQEALTKWLLVEKKYAMQKTEQLLQSVTAWESQYRDIADLDEVKVPECAESFMNLLLTITERYRRLPVSEAKLQFLSVQLELLEDFRMRLVQVRKEASQEPTGQRFCAVLNATHYVVQVLREWSELTFFLQLLCYKNNRNLKTEVIESLTATDHKRTSSDSDSSDVPVPDLSGLSLEHTVFEEITCLFESMETDMIKTACHYVFVDVQARSQAYRKDRWISLPTPKELSTTLGLSPTACEMFLVLKDHLATAQSQMSAQLFQTFWKTLAKKLDNFILTEVILVNHFNEGGALQINFDITRNLIPLFGDFTNNPEAYFRLSREACILLTLPTGSALLLKEVLYSKLHESLEQQQLRQQPEVSTAMRDVGVFTLVPEQCETVLSLRTNLTLS</sequence>
<dbReference type="InterPro" id="IPR007528">
    <property type="entry name" value="RINT1_Tip20"/>
</dbReference>
<dbReference type="RefSeq" id="XP_005091939.1">
    <property type="nucleotide sequence ID" value="XM_005091882.3"/>
</dbReference>
<dbReference type="Pfam" id="PF04437">
    <property type="entry name" value="RINT1_TIP1"/>
    <property type="match status" value="1"/>
</dbReference>
<reference evidence="2" key="1">
    <citation type="submission" date="2025-08" db="UniProtKB">
        <authorList>
            <consortium name="RefSeq"/>
        </authorList>
    </citation>
    <scope>IDENTIFICATION</scope>
</reference>